<evidence type="ECO:0000313" key="2">
    <source>
        <dbReference type="EMBL" id="PXX54953.1"/>
    </source>
</evidence>
<keyword evidence="1" id="KW-1133">Transmembrane helix</keyword>
<dbReference type="AlphaFoldDB" id="A0A2V3YLZ0"/>
<feature type="transmembrane region" description="Helical" evidence="1">
    <location>
        <begin position="108"/>
        <end position="125"/>
    </location>
</feature>
<comment type="caution">
    <text evidence="2">The sequence shown here is derived from an EMBL/GenBank/DDBJ whole genome shotgun (WGS) entry which is preliminary data.</text>
</comment>
<accession>A0A2V3YLZ0</accession>
<organism evidence="2 3">
    <name type="scientific">Hungatella effluvii</name>
    <dbReference type="NCBI Taxonomy" id="1096246"/>
    <lineage>
        <taxon>Bacteria</taxon>
        <taxon>Bacillati</taxon>
        <taxon>Bacillota</taxon>
        <taxon>Clostridia</taxon>
        <taxon>Lachnospirales</taxon>
        <taxon>Lachnospiraceae</taxon>
        <taxon>Hungatella</taxon>
    </lineage>
</organism>
<evidence type="ECO:0000313" key="3">
    <source>
        <dbReference type="Proteomes" id="UP000248057"/>
    </source>
</evidence>
<dbReference type="Proteomes" id="UP000248057">
    <property type="component" value="Unassembled WGS sequence"/>
</dbReference>
<keyword evidence="3" id="KW-1185">Reference proteome</keyword>
<dbReference type="EMBL" id="QJKD01000003">
    <property type="protein sequence ID" value="PXX54953.1"/>
    <property type="molecule type" value="Genomic_DNA"/>
</dbReference>
<feature type="transmembrane region" description="Helical" evidence="1">
    <location>
        <begin position="81"/>
        <end position="102"/>
    </location>
</feature>
<reference evidence="2 3" key="1">
    <citation type="submission" date="2018-05" db="EMBL/GenBank/DDBJ databases">
        <title>Genomic Encyclopedia of Type Strains, Phase IV (KMG-IV): sequencing the most valuable type-strain genomes for metagenomic binning, comparative biology and taxonomic classification.</title>
        <authorList>
            <person name="Goeker M."/>
        </authorList>
    </citation>
    <scope>NUCLEOTIDE SEQUENCE [LARGE SCALE GENOMIC DNA]</scope>
    <source>
        <strain evidence="2 3">DSM 24995</strain>
    </source>
</reference>
<gene>
    <name evidence="2" type="ORF">DFR60_1033</name>
</gene>
<sequence>MKSQLTYHCHMKEWELLKRFSSPQTARMDSWYIICRYHNKNSIPGIRTIKTIENGINRFHCTFRVDCSDSLIELTYIRDRFLTFIHALILIILAGISCIGIFSFTLPGFLGGLCGLAVCVLLIFLQKQLIKQAFFNMDKYIQTFVLSEKS</sequence>
<protein>
    <submittedName>
        <fullName evidence="2">Uncharacterized protein</fullName>
    </submittedName>
</protein>
<keyword evidence="1" id="KW-0472">Membrane</keyword>
<proteinExistence type="predicted"/>
<name>A0A2V3YLZ0_9FIRM</name>
<keyword evidence="1" id="KW-0812">Transmembrane</keyword>
<evidence type="ECO:0000256" key="1">
    <source>
        <dbReference type="SAM" id="Phobius"/>
    </source>
</evidence>